<evidence type="ECO:0000256" key="8">
    <source>
        <dbReference type="ARBA" id="ARBA00023012"/>
    </source>
</evidence>
<evidence type="ECO:0000259" key="14">
    <source>
        <dbReference type="PROSITE" id="PS01124"/>
    </source>
</evidence>
<dbReference type="SMART" id="SM00448">
    <property type="entry name" value="REC"/>
    <property type="match status" value="1"/>
</dbReference>
<accession>A0A1M5FB96</accession>
<dbReference type="PANTHER" id="PTHR43547">
    <property type="entry name" value="TWO-COMPONENT HISTIDINE KINASE"/>
    <property type="match status" value="1"/>
</dbReference>
<dbReference type="SUPFAM" id="SSF46689">
    <property type="entry name" value="Homeodomain-like"/>
    <property type="match status" value="1"/>
</dbReference>
<dbReference type="EC" id="2.7.13.3" evidence="2"/>
<evidence type="ECO:0000313" key="17">
    <source>
        <dbReference type="EMBL" id="SHF88678.1"/>
    </source>
</evidence>
<dbReference type="PANTHER" id="PTHR43547:SF2">
    <property type="entry name" value="HYBRID SIGNAL TRANSDUCTION HISTIDINE KINASE C"/>
    <property type="match status" value="1"/>
</dbReference>
<name>A0A1M5FB96_9BACE</name>
<dbReference type="Pfam" id="PF07495">
    <property type="entry name" value="Y_Y_Y"/>
    <property type="match status" value="1"/>
</dbReference>
<dbReference type="InterPro" id="IPR036890">
    <property type="entry name" value="HATPase_C_sf"/>
</dbReference>
<dbReference type="InterPro" id="IPR011123">
    <property type="entry name" value="Y_Y_Y"/>
</dbReference>
<dbReference type="EMBL" id="FQTV01000016">
    <property type="protein sequence ID" value="SHF88678.1"/>
    <property type="molecule type" value="Genomic_DNA"/>
</dbReference>
<evidence type="ECO:0000259" key="15">
    <source>
        <dbReference type="PROSITE" id="PS50109"/>
    </source>
</evidence>
<dbReference type="InterPro" id="IPR011006">
    <property type="entry name" value="CheY-like_superfamily"/>
</dbReference>
<keyword evidence="5" id="KW-0547">Nucleotide-binding</keyword>
<dbReference type="FunFam" id="2.60.40.10:FF:000791">
    <property type="entry name" value="Two-component system sensor histidine kinase/response regulator"/>
    <property type="match status" value="1"/>
</dbReference>
<sequence>MKNTLFILLFYISTLCSAQTYKYIGVEDGLSNRRVYSINKDKKGYMWFVTQEGIDRYDGTFFKHYNLIAGNESINSFTEMNNLSMDRERVLWEVTKNGLIFKYNFDKDYFQLVLQLKKKDLISYTYIDDNNNIWLCTDHNQYLFNIDTQKLIPLINTNKYTINDLVQIDGSTYYIGTDKGVYKVKLINKTLFKVHQKKLESLPVQVNKLYYQKNKKKLFIGSFKKGIYVFDSSKQTLQLVPTDINDISINCIKELNENEILIATDGAGVYKMNTDNYLSSPYIVADYSKPNTMNGNTINDIYVDNEQRIWLANYPIGITVRYNRFPKYQWFKHAIGNKNSLANDQVNSIIEDKDGDLWFATNNGISIYYSKTSKWAHILNDSDNRSIKKNHVYTTLCEVSPGIIWAGGYTSDIYIINKRSLKVSLFSPSNYGENDFQPDKHINSIIKDSNGCIWLGGYYSLKCVDLKNKKIRKYPSINSVNIVLEKDTNHIWVGCSNWLILLNKKNGKIKRIEIPKKAYIYTLHQEKNGLLYIGTCDSGMLVYNSKTNSFISYNRENNTLMSDNVYTILSNQKGTLFLSTENSLVRFNISKRNFKNWTKGQGLVLKHFNPTSGTYRQNRTFVFGSSEGAIEFDETTKLPQNYSSKLVFSNFTLFYKTVSVDDSNSPLKQNIDEAKRIDLNYDQNIFSFFLASINYDYPSNILYSWNLEGFYDKWSKPTYDNVIRYTNISPGNYILRVRSISEDNLHIIDEKSIEIVIHPPFWGTIWAKLLYIVIFGLIVWDFMQHYNTYKEQKASTDKIRFFINTAHDIRTPLSLIKAPLDDLAEKEELSLEGKTKLDTAVRNTNSLYQLITNLINFEKAEIYSSRMHVNEYEIFTFLDEIIKTFQPYVDSKHIELTYESNFRFLNVWFDKEKMESIVRNLLSNAIKYTPNNGKIKVIAFSNPDYWGFEISDSGIGIPEEEQKKLFKLFVRGSNAINSKITGSGIGLLMVRKLVQLHKGTISLKSKINSGSSFRVSFPQGHKHFKKHHLEWNHESISDSDTLFTSFKTKAGEVLPPSIPLNSMDSPSQRILIVEDNDDMRNYLQHTLADIYYTFVASDGKIGWDIVQNIKPDLVISDIMMPNMNGDELCSRIKSDINTSHIPVILLTALNDKSNIIRGLKYGADEYITKPFDISILKATIINILSNRAVLKNSFSKLELKNTDESINYASELDREFMNKVKDIIEKNLSDSNFNVDVLCSALNMSRSSFYSKIKALTDQAPADFIRSIRLARAAKLLRSKRLNITEVADMTGFSDAKYFREVFKKHYKMNPSKYMNEDQV</sequence>
<dbReference type="Pfam" id="PF02518">
    <property type="entry name" value="HATPase_c"/>
    <property type="match status" value="1"/>
</dbReference>
<evidence type="ECO:0000256" key="5">
    <source>
        <dbReference type="ARBA" id="ARBA00022741"/>
    </source>
</evidence>
<dbReference type="Gene3D" id="3.30.565.10">
    <property type="entry name" value="Histidine kinase-like ATPase, C-terminal domain"/>
    <property type="match status" value="1"/>
</dbReference>
<dbReference type="GO" id="GO:0003700">
    <property type="term" value="F:DNA-binding transcription factor activity"/>
    <property type="evidence" value="ECO:0007669"/>
    <property type="project" value="InterPro"/>
</dbReference>
<organism evidence="17 18">
    <name type="scientific">Bacteroides luti</name>
    <dbReference type="NCBI Taxonomy" id="1297750"/>
    <lineage>
        <taxon>Bacteria</taxon>
        <taxon>Pseudomonadati</taxon>
        <taxon>Bacteroidota</taxon>
        <taxon>Bacteroidia</taxon>
        <taxon>Bacteroidales</taxon>
        <taxon>Bacteroidaceae</taxon>
        <taxon>Bacteroides</taxon>
    </lineage>
</organism>
<keyword evidence="6" id="KW-0418">Kinase</keyword>
<keyword evidence="8" id="KW-0902">Two-component regulatory system</keyword>
<dbReference type="PRINTS" id="PR00344">
    <property type="entry name" value="BCTRLSENSOR"/>
</dbReference>
<evidence type="ECO:0000256" key="2">
    <source>
        <dbReference type="ARBA" id="ARBA00012438"/>
    </source>
</evidence>
<evidence type="ECO:0000259" key="16">
    <source>
        <dbReference type="PROSITE" id="PS50110"/>
    </source>
</evidence>
<dbReference type="InterPro" id="IPR036097">
    <property type="entry name" value="HisK_dim/P_sf"/>
</dbReference>
<dbReference type="CDD" id="cd00075">
    <property type="entry name" value="HATPase"/>
    <property type="match status" value="1"/>
</dbReference>
<dbReference type="InterPro" id="IPR001789">
    <property type="entry name" value="Sig_transdc_resp-reg_receiver"/>
</dbReference>
<evidence type="ECO:0000256" key="4">
    <source>
        <dbReference type="ARBA" id="ARBA00022679"/>
    </source>
</evidence>
<evidence type="ECO:0000256" key="12">
    <source>
        <dbReference type="PROSITE-ProRule" id="PRU00169"/>
    </source>
</evidence>
<dbReference type="SUPFAM" id="SSF52172">
    <property type="entry name" value="CheY-like"/>
    <property type="match status" value="1"/>
</dbReference>
<dbReference type="InterPro" id="IPR004358">
    <property type="entry name" value="Sig_transdc_His_kin-like_C"/>
</dbReference>
<keyword evidence="18" id="KW-1185">Reference proteome</keyword>
<dbReference type="Gene3D" id="1.10.10.60">
    <property type="entry name" value="Homeodomain-like"/>
    <property type="match status" value="1"/>
</dbReference>
<dbReference type="InterPro" id="IPR018062">
    <property type="entry name" value="HTH_AraC-typ_CS"/>
</dbReference>
<proteinExistence type="predicted"/>
<feature type="domain" description="Response regulatory" evidence="16">
    <location>
        <begin position="1069"/>
        <end position="1184"/>
    </location>
</feature>
<dbReference type="InterPro" id="IPR013783">
    <property type="entry name" value="Ig-like_fold"/>
</dbReference>
<evidence type="ECO:0000256" key="13">
    <source>
        <dbReference type="SAM" id="SignalP"/>
    </source>
</evidence>
<dbReference type="SMART" id="SM00387">
    <property type="entry name" value="HATPase_c"/>
    <property type="match status" value="1"/>
</dbReference>
<dbReference type="Gene3D" id="2.130.10.10">
    <property type="entry name" value="YVTN repeat-like/Quinoprotein amine dehydrogenase"/>
    <property type="match status" value="3"/>
</dbReference>
<reference evidence="17 18" key="1">
    <citation type="submission" date="2016-11" db="EMBL/GenBank/DDBJ databases">
        <authorList>
            <person name="Jaros S."/>
            <person name="Januszkiewicz K."/>
            <person name="Wedrychowicz H."/>
        </authorList>
    </citation>
    <scope>NUCLEOTIDE SEQUENCE [LARGE SCALE GENOMIC DNA]</scope>
    <source>
        <strain evidence="17 18">DSM 26991</strain>
    </source>
</reference>
<dbReference type="STRING" id="1297750.SAMN05444405_11631"/>
<feature type="domain" description="HTH araC/xylS-type" evidence="14">
    <location>
        <begin position="1218"/>
        <end position="1317"/>
    </location>
</feature>
<dbReference type="Gene3D" id="1.10.287.130">
    <property type="match status" value="1"/>
</dbReference>
<dbReference type="GO" id="GO:0043565">
    <property type="term" value="F:sequence-specific DNA binding"/>
    <property type="evidence" value="ECO:0007669"/>
    <property type="project" value="InterPro"/>
</dbReference>
<dbReference type="PROSITE" id="PS50110">
    <property type="entry name" value="RESPONSE_REGULATORY"/>
    <property type="match status" value="1"/>
</dbReference>
<dbReference type="Proteomes" id="UP000184509">
    <property type="component" value="Unassembled WGS sequence"/>
</dbReference>
<evidence type="ECO:0000256" key="9">
    <source>
        <dbReference type="ARBA" id="ARBA00023015"/>
    </source>
</evidence>
<dbReference type="Pfam" id="PF00072">
    <property type="entry name" value="Response_reg"/>
    <property type="match status" value="1"/>
</dbReference>
<gene>
    <name evidence="17" type="ORF">SAMN05444405_11631</name>
</gene>
<dbReference type="FunFam" id="3.40.50.2300:FF:000138">
    <property type="entry name" value="Two-component system sensor histidine kinase/response regulator"/>
    <property type="match status" value="1"/>
</dbReference>
<comment type="catalytic activity">
    <reaction evidence="1">
        <text>ATP + protein L-histidine = ADP + protein N-phospho-L-histidine.</text>
        <dbReference type="EC" id="2.7.13.3"/>
    </reaction>
</comment>
<dbReference type="SMART" id="SM00388">
    <property type="entry name" value="HisKA"/>
    <property type="match status" value="1"/>
</dbReference>
<evidence type="ECO:0000256" key="6">
    <source>
        <dbReference type="ARBA" id="ARBA00022777"/>
    </source>
</evidence>
<keyword evidence="13" id="KW-0732">Signal</keyword>
<feature type="chain" id="PRO_5013268415" description="histidine kinase" evidence="13">
    <location>
        <begin position="19"/>
        <end position="1320"/>
    </location>
</feature>
<keyword evidence="7" id="KW-0067">ATP-binding</keyword>
<dbReference type="Gene3D" id="3.40.50.2300">
    <property type="match status" value="1"/>
</dbReference>
<dbReference type="PROSITE" id="PS01124">
    <property type="entry name" value="HTH_ARAC_FAMILY_2"/>
    <property type="match status" value="1"/>
</dbReference>
<keyword evidence="9" id="KW-0805">Transcription regulation</keyword>
<feature type="modified residue" description="4-aspartylphosphate" evidence="12">
    <location>
        <position position="1117"/>
    </location>
</feature>
<feature type="signal peptide" evidence="13">
    <location>
        <begin position="1"/>
        <end position="18"/>
    </location>
</feature>
<evidence type="ECO:0000256" key="1">
    <source>
        <dbReference type="ARBA" id="ARBA00000085"/>
    </source>
</evidence>
<keyword evidence="3 12" id="KW-0597">Phosphoprotein</keyword>
<evidence type="ECO:0000256" key="7">
    <source>
        <dbReference type="ARBA" id="ARBA00022840"/>
    </source>
</evidence>
<dbReference type="InterPro" id="IPR009057">
    <property type="entry name" value="Homeodomain-like_sf"/>
</dbReference>
<dbReference type="RefSeq" id="WP_073403274.1">
    <property type="nucleotide sequence ID" value="NZ_FQTV01000016.1"/>
</dbReference>
<dbReference type="InterPro" id="IPR011110">
    <property type="entry name" value="Reg_prop"/>
</dbReference>
<dbReference type="GO" id="GO:0000155">
    <property type="term" value="F:phosphorelay sensor kinase activity"/>
    <property type="evidence" value="ECO:0007669"/>
    <property type="project" value="InterPro"/>
</dbReference>
<keyword evidence="4" id="KW-0808">Transferase</keyword>
<feature type="domain" description="Histidine kinase" evidence="15">
    <location>
        <begin position="804"/>
        <end position="1021"/>
    </location>
</feature>
<dbReference type="GO" id="GO:0005524">
    <property type="term" value="F:ATP binding"/>
    <property type="evidence" value="ECO:0007669"/>
    <property type="project" value="UniProtKB-KW"/>
</dbReference>
<dbReference type="InterPro" id="IPR003594">
    <property type="entry name" value="HATPase_dom"/>
</dbReference>
<dbReference type="SMART" id="SM00342">
    <property type="entry name" value="HTH_ARAC"/>
    <property type="match status" value="1"/>
</dbReference>
<evidence type="ECO:0000256" key="10">
    <source>
        <dbReference type="ARBA" id="ARBA00023125"/>
    </source>
</evidence>
<dbReference type="SUPFAM" id="SSF47384">
    <property type="entry name" value="Homodimeric domain of signal transducing histidine kinase"/>
    <property type="match status" value="1"/>
</dbReference>
<dbReference type="InterPro" id="IPR005467">
    <property type="entry name" value="His_kinase_dom"/>
</dbReference>
<dbReference type="Pfam" id="PF12833">
    <property type="entry name" value="HTH_18"/>
    <property type="match status" value="1"/>
</dbReference>
<dbReference type="InterPro" id="IPR003661">
    <property type="entry name" value="HisK_dim/P_dom"/>
</dbReference>
<dbReference type="Pfam" id="PF07494">
    <property type="entry name" value="Reg_prop"/>
    <property type="match status" value="2"/>
</dbReference>
<dbReference type="Gene3D" id="2.60.40.10">
    <property type="entry name" value="Immunoglobulins"/>
    <property type="match status" value="1"/>
</dbReference>
<evidence type="ECO:0000256" key="3">
    <source>
        <dbReference type="ARBA" id="ARBA00022553"/>
    </source>
</evidence>
<keyword evidence="10" id="KW-0238">DNA-binding</keyword>
<dbReference type="FunFam" id="3.30.565.10:FF:000037">
    <property type="entry name" value="Hybrid sensor histidine kinase/response regulator"/>
    <property type="match status" value="1"/>
</dbReference>
<protein>
    <recommendedName>
        <fullName evidence="2">histidine kinase</fullName>
        <ecNumber evidence="2">2.7.13.3</ecNumber>
    </recommendedName>
</protein>
<evidence type="ECO:0000256" key="11">
    <source>
        <dbReference type="ARBA" id="ARBA00023163"/>
    </source>
</evidence>
<dbReference type="FunFam" id="1.10.10.60:FF:000284">
    <property type="entry name" value="Two-component system sensor histidine kinase/response regulator"/>
    <property type="match status" value="1"/>
</dbReference>
<dbReference type="SUPFAM" id="SSF55874">
    <property type="entry name" value="ATPase domain of HSP90 chaperone/DNA topoisomerase II/histidine kinase"/>
    <property type="match status" value="1"/>
</dbReference>
<dbReference type="CDD" id="cd00082">
    <property type="entry name" value="HisKA"/>
    <property type="match status" value="1"/>
</dbReference>
<keyword evidence="11" id="KW-0804">Transcription</keyword>
<dbReference type="PROSITE" id="PS50109">
    <property type="entry name" value="HIS_KIN"/>
    <property type="match status" value="1"/>
</dbReference>
<dbReference type="InterPro" id="IPR015943">
    <property type="entry name" value="WD40/YVTN_repeat-like_dom_sf"/>
</dbReference>
<dbReference type="Pfam" id="PF00512">
    <property type="entry name" value="HisKA"/>
    <property type="match status" value="1"/>
</dbReference>
<evidence type="ECO:0000313" key="18">
    <source>
        <dbReference type="Proteomes" id="UP000184509"/>
    </source>
</evidence>
<dbReference type="OrthoDB" id="717811at2"/>
<dbReference type="InterPro" id="IPR018060">
    <property type="entry name" value="HTH_AraC"/>
</dbReference>
<dbReference type="PROSITE" id="PS00041">
    <property type="entry name" value="HTH_ARAC_FAMILY_1"/>
    <property type="match status" value="1"/>
</dbReference>
<dbReference type="SUPFAM" id="SSF63829">
    <property type="entry name" value="Calcium-dependent phosphotriesterase"/>
    <property type="match status" value="3"/>
</dbReference>